<comment type="caution">
    <text evidence="7">The sequence shown here is derived from an EMBL/GenBank/DDBJ whole genome shotgun (WGS) entry which is preliminary data.</text>
</comment>
<dbReference type="Pfam" id="PF13426">
    <property type="entry name" value="PAS_9"/>
    <property type="match status" value="1"/>
</dbReference>
<dbReference type="EMBL" id="JAFHKK010000001">
    <property type="protein sequence ID" value="MBN2963229.1"/>
    <property type="molecule type" value="Genomic_DNA"/>
</dbReference>
<feature type="domain" description="Histidine kinase" evidence="4">
    <location>
        <begin position="189"/>
        <end position="403"/>
    </location>
</feature>
<evidence type="ECO:0000256" key="1">
    <source>
        <dbReference type="ARBA" id="ARBA00000085"/>
    </source>
</evidence>
<evidence type="ECO:0000313" key="7">
    <source>
        <dbReference type="EMBL" id="MBN2963229.1"/>
    </source>
</evidence>
<keyword evidence="8" id="KW-1185">Reference proteome</keyword>
<dbReference type="Proteomes" id="UP000703590">
    <property type="component" value="Unassembled WGS sequence"/>
</dbReference>
<dbReference type="InterPro" id="IPR036890">
    <property type="entry name" value="HATPase_C_sf"/>
</dbReference>
<feature type="domain" description="PAS" evidence="5">
    <location>
        <begin position="2"/>
        <end position="55"/>
    </location>
</feature>
<evidence type="ECO:0000313" key="8">
    <source>
        <dbReference type="Proteomes" id="UP000703590"/>
    </source>
</evidence>
<feature type="domain" description="PAC" evidence="6">
    <location>
        <begin position="72"/>
        <end position="126"/>
    </location>
</feature>
<dbReference type="InterPro" id="IPR000014">
    <property type="entry name" value="PAS"/>
</dbReference>
<dbReference type="InterPro" id="IPR036097">
    <property type="entry name" value="HisK_dim/P_sf"/>
</dbReference>
<dbReference type="SUPFAM" id="SSF55785">
    <property type="entry name" value="PYP-like sensor domain (PAS domain)"/>
    <property type="match status" value="1"/>
</dbReference>
<evidence type="ECO:0000259" key="4">
    <source>
        <dbReference type="PROSITE" id="PS50109"/>
    </source>
</evidence>
<dbReference type="InterPro" id="IPR001610">
    <property type="entry name" value="PAC"/>
</dbReference>
<evidence type="ECO:0000259" key="6">
    <source>
        <dbReference type="PROSITE" id="PS50113"/>
    </source>
</evidence>
<dbReference type="InterPro" id="IPR000700">
    <property type="entry name" value="PAS-assoc_C"/>
</dbReference>
<evidence type="ECO:0000256" key="3">
    <source>
        <dbReference type="SAM" id="Coils"/>
    </source>
</evidence>
<comment type="catalytic activity">
    <reaction evidence="1">
        <text>ATP + protein L-histidine = ADP + protein N-phospho-L-histidine.</text>
        <dbReference type="EC" id="2.7.13.3"/>
    </reaction>
</comment>
<dbReference type="CDD" id="cd00130">
    <property type="entry name" value="PAS"/>
    <property type="match status" value="1"/>
</dbReference>
<dbReference type="SMART" id="SM00091">
    <property type="entry name" value="PAS"/>
    <property type="match status" value="1"/>
</dbReference>
<dbReference type="SMART" id="SM00086">
    <property type="entry name" value="PAC"/>
    <property type="match status" value="1"/>
</dbReference>
<dbReference type="SMART" id="SM00387">
    <property type="entry name" value="HATPase_c"/>
    <property type="match status" value="1"/>
</dbReference>
<proteinExistence type="predicted"/>
<dbReference type="Gene3D" id="3.30.565.10">
    <property type="entry name" value="Histidine kinase-like ATPase, C-terminal domain"/>
    <property type="match status" value="1"/>
</dbReference>
<dbReference type="PANTHER" id="PTHR43065">
    <property type="entry name" value="SENSOR HISTIDINE KINASE"/>
    <property type="match status" value="1"/>
</dbReference>
<dbReference type="PROSITE" id="PS50113">
    <property type="entry name" value="PAC"/>
    <property type="match status" value="1"/>
</dbReference>
<dbReference type="PANTHER" id="PTHR43065:SF42">
    <property type="entry name" value="TWO-COMPONENT SENSOR PPRA"/>
    <property type="match status" value="1"/>
</dbReference>
<keyword evidence="3" id="KW-0175">Coiled coil</keyword>
<dbReference type="PROSITE" id="PS50109">
    <property type="entry name" value="HIS_KIN"/>
    <property type="match status" value="1"/>
</dbReference>
<dbReference type="InterPro" id="IPR005467">
    <property type="entry name" value="His_kinase_dom"/>
</dbReference>
<dbReference type="SUPFAM" id="SSF55874">
    <property type="entry name" value="ATPase domain of HSP90 chaperone/DNA topoisomerase II/histidine kinase"/>
    <property type="match status" value="1"/>
</dbReference>
<dbReference type="NCBIfam" id="TIGR00229">
    <property type="entry name" value="sensory_box"/>
    <property type="match status" value="1"/>
</dbReference>
<dbReference type="RefSeq" id="WP_205457668.1">
    <property type="nucleotide sequence ID" value="NZ_JAFHKK010000001.1"/>
</dbReference>
<reference evidence="7" key="2">
    <citation type="submission" date="2021-02" db="EMBL/GenBank/DDBJ databases">
        <authorList>
            <person name="Merkel A.Y."/>
        </authorList>
    </citation>
    <scope>NUCLEOTIDE SEQUENCE</scope>
    <source>
        <strain evidence="7">T05b</strain>
    </source>
</reference>
<evidence type="ECO:0000256" key="2">
    <source>
        <dbReference type="ARBA" id="ARBA00012438"/>
    </source>
</evidence>
<dbReference type="Gene3D" id="3.30.450.20">
    <property type="entry name" value="PAS domain"/>
    <property type="match status" value="1"/>
</dbReference>
<protein>
    <recommendedName>
        <fullName evidence="2">histidine kinase</fullName>
        <ecNumber evidence="2">2.7.13.3</ecNumber>
    </recommendedName>
</protein>
<sequence>MKLEKYQEAIETSNIVSKTNIEGIITFVNDEFCRICGYSKKELIGANHNIVRHPDVPKETFKKLWETILAKKVYKSTVKNRAKNGTTFYVNTTVIPMVNTQGVIEEFIAIRYDVTDTVVLTEALKRKEEELEQLNSTLEERVQSQTMQLKDLNRNLERRVSEEVAKNREKERLLFTQARLASMGEMIGNIAHQWRQPLSELGIDLYKLKKLFGQGDQNAFLETYEHGKGVIKKMSQTIEDFRNFFNPNKPREDFYINEVVDDALAMLKGTLGSEQIVVRVTSEDKVLIHGFKSELIQVLINLITNAKDAFLESSCEQKYIDIHIARFDGRTLMVSVRDNAGGINEEILEKIFEPYFTTKQGSLGTGLGLYMSKMIVENSMKGSIEALNAGEGACFNVKVPIRLEK</sequence>
<name>A0ABS2WNL7_9BACT</name>
<dbReference type="Gene3D" id="1.10.287.130">
    <property type="match status" value="1"/>
</dbReference>
<dbReference type="InterPro" id="IPR035965">
    <property type="entry name" value="PAS-like_dom_sf"/>
</dbReference>
<accession>A0ABS2WNL7</accession>
<dbReference type="EC" id="2.7.13.3" evidence="2"/>
<evidence type="ECO:0000259" key="5">
    <source>
        <dbReference type="PROSITE" id="PS50112"/>
    </source>
</evidence>
<dbReference type="InterPro" id="IPR004358">
    <property type="entry name" value="Sig_transdc_His_kin-like_C"/>
</dbReference>
<gene>
    <name evidence="7" type="ORF">JWV37_00410</name>
</gene>
<dbReference type="SUPFAM" id="SSF47384">
    <property type="entry name" value="Homodimeric domain of signal transducing histidine kinase"/>
    <property type="match status" value="1"/>
</dbReference>
<dbReference type="PRINTS" id="PR00344">
    <property type="entry name" value="BCTRLSENSOR"/>
</dbReference>
<reference evidence="7" key="1">
    <citation type="submission" date="2021-02" db="EMBL/GenBank/DDBJ databases">
        <title>Sulfurospirillum tamanensis sp. nov.</title>
        <authorList>
            <person name="Frolova A."/>
            <person name="Merkel A."/>
            <person name="Slobodkin A."/>
        </authorList>
    </citation>
    <scope>NUCLEOTIDE SEQUENCE</scope>
    <source>
        <strain evidence="7">T05b</strain>
    </source>
</reference>
<feature type="coiled-coil region" evidence="3">
    <location>
        <begin position="117"/>
        <end position="173"/>
    </location>
</feature>
<dbReference type="PROSITE" id="PS50112">
    <property type="entry name" value="PAS"/>
    <property type="match status" value="1"/>
</dbReference>
<dbReference type="Pfam" id="PF02518">
    <property type="entry name" value="HATPase_c"/>
    <property type="match status" value="1"/>
</dbReference>
<organism evidence="7 8">
    <name type="scientific">Sulfurospirillum tamanense</name>
    <dbReference type="NCBI Taxonomy" id="2813362"/>
    <lineage>
        <taxon>Bacteria</taxon>
        <taxon>Pseudomonadati</taxon>
        <taxon>Campylobacterota</taxon>
        <taxon>Epsilonproteobacteria</taxon>
        <taxon>Campylobacterales</taxon>
        <taxon>Sulfurospirillaceae</taxon>
        <taxon>Sulfurospirillum</taxon>
    </lineage>
</organism>
<dbReference type="InterPro" id="IPR003594">
    <property type="entry name" value="HATPase_dom"/>
</dbReference>